<gene>
    <name evidence="7" type="ORF">HMPREF9446_01544</name>
</gene>
<dbReference type="eggNOG" id="COG2244">
    <property type="taxonomic scope" value="Bacteria"/>
</dbReference>
<organism evidence="7 8">
    <name type="scientific">Bacteroides fluxus YIT 12057</name>
    <dbReference type="NCBI Taxonomy" id="763034"/>
    <lineage>
        <taxon>Bacteria</taxon>
        <taxon>Pseudomonadati</taxon>
        <taxon>Bacteroidota</taxon>
        <taxon>Bacteroidia</taxon>
        <taxon>Bacteroidales</taxon>
        <taxon>Bacteroidaceae</taxon>
        <taxon>Bacteroides</taxon>
    </lineage>
</organism>
<protein>
    <submittedName>
        <fullName evidence="7">Polysaccharide biosynthesis protein</fullName>
    </submittedName>
</protein>
<evidence type="ECO:0000313" key="8">
    <source>
        <dbReference type="Proteomes" id="UP000003416"/>
    </source>
</evidence>
<sequence length="510" mass="57046">MSQSIGNSRRIAKNTIFLYMRMLLVMGVGLYTSRVVLDKLGVVDYGLFNTVGGVVGMLTFLSATLSTSTSRFLTYALGAGDSGRLSYTFCTAFYSHLLLALLVAILMETGGLWFVCHKLVIPPERMYAVLWVFHISVFTTFVAITQVPYTSVIIAHENMNVYAYLGIFEAVAKLVIVYLLVISTSDRLILYAILIGVVQLLVAIFYWSYCIRHYHESFLFRRFDRSIFHQMVSFSSQSLIANVSQILSNQGIIVLINLFFQPAIVAAQAIGNQIAGALMQFVSNLQTAINPQIIKYYAAGDYADFRKLTLNSSIYVHELLLLLALPAMVVMEPLLGLWLVDVPPYAVVFTQFILLKQIFNVYSSTLYVPMIASGKLKSNSMAAVWMGIGMFAFLYLLLKLGCGVMWVQYICVIQTIIFSYIVKPYILCREIGFTWGEILANFLQCLKVSLLPVAVSAACYMLVDIHHIVFMLLTCAAICISVCVSAYITLDKAMRSKLKAFIVSRITTFK</sequence>
<feature type="transmembrane region" description="Helical" evidence="6">
    <location>
        <begin position="16"/>
        <end position="33"/>
    </location>
</feature>
<dbReference type="InterPro" id="IPR050833">
    <property type="entry name" value="Poly_Biosynth_Transport"/>
</dbReference>
<keyword evidence="5 6" id="KW-0472">Membrane</keyword>
<name>F3PS40_9BACE</name>
<proteinExistence type="predicted"/>
<dbReference type="Proteomes" id="UP000003416">
    <property type="component" value="Unassembled WGS sequence"/>
</dbReference>
<dbReference type="EMBL" id="AFBN01000027">
    <property type="protein sequence ID" value="EGF57931.1"/>
    <property type="molecule type" value="Genomic_DNA"/>
</dbReference>
<dbReference type="AlphaFoldDB" id="F3PS40"/>
<dbReference type="HOGENOM" id="CLU_040798_1_0_10"/>
<keyword evidence="3 6" id="KW-0812">Transmembrane</keyword>
<feature type="transmembrane region" description="Helical" evidence="6">
    <location>
        <begin position="438"/>
        <end position="463"/>
    </location>
</feature>
<feature type="transmembrane region" description="Helical" evidence="6">
    <location>
        <begin position="380"/>
        <end position="398"/>
    </location>
</feature>
<evidence type="ECO:0000256" key="1">
    <source>
        <dbReference type="ARBA" id="ARBA00004651"/>
    </source>
</evidence>
<comment type="caution">
    <text evidence="7">The sequence shown here is derived from an EMBL/GenBank/DDBJ whole genome shotgun (WGS) entry which is preliminary data.</text>
</comment>
<keyword evidence="8" id="KW-1185">Reference proteome</keyword>
<keyword evidence="2" id="KW-1003">Cell membrane</keyword>
<dbReference type="PANTHER" id="PTHR30250:SF26">
    <property type="entry name" value="PSMA PROTEIN"/>
    <property type="match status" value="1"/>
</dbReference>
<dbReference type="PANTHER" id="PTHR30250">
    <property type="entry name" value="PST FAMILY PREDICTED COLANIC ACID TRANSPORTER"/>
    <property type="match status" value="1"/>
</dbReference>
<reference evidence="7 8" key="1">
    <citation type="submission" date="2011-02" db="EMBL/GenBank/DDBJ databases">
        <authorList>
            <person name="Weinstock G."/>
            <person name="Sodergren E."/>
            <person name="Clifton S."/>
            <person name="Fulton L."/>
            <person name="Fulton B."/>
            <person name="Courtney L."/>
            <person name="Fronick C."/>
            <person name="Harrison M."/>
            <person name="Strong C."/>
            <person name="Farmer C."/>
            <person name="Delahaunty K."/>
            <person name="Markovic C."/>
            <person name="Hall O."/>
            <person name="Minx P."/>
            <person name="Tomlinson C."/>
            <person name="Mitreva M."/>
            <person name="Hou S."/>
            <person name="Chen J."/>
            <person name="Wollam A."/>
            <person name="Pepin K.H."/>
            <person name="Johnson M."/>
            <person name="Bhonagiri V."/>
            <person name="Zhang X."/>
            <person name="Suruliraj S."/>
            <person name="Warren W."/>
            <person name="Chinwalla A."/>
            <person name="Mardis E.R."/>
            <person name="Wilson R.K."/>
        </authorList>
    </citation>
    <scope>NUCLEOTIDE SEQUENCE [LARGE SCALE GENOMIC DNA]</scope>
    <source>
        <strain evidence="7 8">YIT 12057</strain>
    </source>
</reference>
<evidence type="ECO:0000256" key="2">
    <source>
        <dbReference type="ARBA" id="ARBA00022475"/>
    </source>
</evidence>
<evidence type="ECO:0000256" key="4">
    <source>
        <dbReference type="ARBA" id="ARBA00022989"/>
    </source>
</evidence>
<accession>F3PS40</accession>
<feature type="transmembrane region" description="Helical" evidence="6">
    <location>
        <begin position="161"/>
        <end position="182"/>
    </location>
</feature>
<evidence type="ECO:0000313" key="7">
    <source>
        <dbReference type="EMBL" id="EGF57931.1"/>
    </source>
</evidence>
<dbReference type="GO" id="GO:0005886">
    <property type="term" value="C:plasma membrane"/>
    <property type="evidence" value="ECO:0007669"/>
    <property type="project" value="UniProtKB-SubCell"/>
</dbReference>
<keyword evidence="4 6" id="KW-1133">Transmembrane helix</keyword>
<feature type="transmembrane region" description="Helical" evidence="6">
    <location>
        <begin position="469"/>
        <end position="490"/>
    </location>
</feature>
<feature type="transmembrane region" description="Helical" evidence="6">
    <location>
        <begin position="404"/>
        <end position="426"/>
    </location>
</feature>
<feature type="transmembrane region" description="Helical" evidence="6">
    <location>
        <begin position="127"/>
        <end position="149"/>
    </location>
</feature>
<comment type="subcellular location">
    <subcellularLocation>
        <location evidence="1">Cell membrane</location>
        <topology evidence="1">Multi-pass membrane protein</topology>
    </subcellularLocation>
</comment>
<evidence type="ECO:0000256" key="5">
    <source>
        <dbReference type="ARBA" id="ARBA00023136"/>
    </source>
</evidence>
<evidence type="ECO:0000256" key="6">
    <source>
        <dbReference type="SAM" id="Phobius"/>
    </source>
</evidence>
<feature type="transmembrane region" description="Helical" evidence="6">
    <location>
        <begin position="188"/>
        <end position="209"/>
    </location>
</feature>
<feature type="transmembrane region" description="Helical" evidence="6">
    <location>
        <begin position="45"/>
        <end position="65"/>
    </location>
</feature>
<feature type="transmembrane region" description="Helical" evidence="6">
    <location>
        <begin position="319"/>
        <end position="339"/>
    </location>
</feature>
<feature type="transmembrane region" description="Helical" evidence="6">
    <location>
        <begin position="85"/>
        <end position="107"/>
    </location>
</feature>
<dbReference type="STRING" id="763034.HMPREF9446_01544"/>
<feature type="transmembrane region" description="Helical" evidence="6">
    <location>
        <begin position="345"/>
        <end position="368"/>
    </location>
</feature>
<evidence type="ECO:0000256" key="3">
    <source>
        <dbReference type="ARBA" id="ARBA00022692"/>
    </source>
</evidence>